<organism evidence="3 4">
    <name type="scientific">Batillaria attramentaria</name>
    <dbReference type="NCBI Taxonomy" id="370345"/>
    <lineage>
        <taxon>Eukaryota</taxon>
        <taxon>Metazoa</taxon>
        <taxon>Spiralia</taxon>
        <taxon>Lophotrochozoa</taxon>
        <taxon>Mollusca</taxon>
        <taxon>Gastropoda</taxon>
        <taxon>Caenogastropoda</taxon>
        <taxon>Sorbeoconcha</taxon>
        <taxon>Cerithioidea</taxon>
        <taxon>Batillariidae</taxon>
        <taxon>Batillaria</taxon>
    </lineage>
</organism>
<keyword evidence="1" id="KW-0479">Metal-binding</keyword>
<sequence length="112" mass="12771">MTDAFSSTVTGEAWGGRRREAFTLHSAQGFPSEASPAFVRRFRTGLSSVGGMKCRNCGKTFTFYHNMVRHRLKCEGVFHLQCPHCGRGFYRRDKLTIHIARYHAQEQDQETG</sequence>
<dbReference type="Gene3D" id="3.30.160.60">
    <property type="entry name" value="Classic Zinc Finger"/>
    <property type="match status" value="1"/>
</dbReference>
<keyword evidence="1" id="KW-0863">Zinc-finger</keyword>
<reference evidence="3 4" key="1">
    <citation type="journal article" date="2023" name="Sci. Data">
        <title>Genome assembly of the Korean intertidal mud-creeper Batillaria attramentaria.</title>
        <authorList>
            <person name="Patra A.K."/>
            <person name="Ho P.T."/>
            <person name="Jun S."/>
            <person name="Lee S.J."/>
            <person name="Kim Y."/>
            <person name="Won Y.J."/>
        </authorList>
    </citation>
    <scope>NUCLEOTIDE SEQUENCE [LARGE SCALE GENOMIC DNA]</scope>
    <source>
        <strain evidence="3">Wonlab-2016</strain>
    </source>
</reference>
<dbReference type="GO" id="GO:0008270">
    <property type="term" value="F:zinc ion binding"/>
    <property type="evidence" value="ECO:0007669"/>
    <property type="project" value="UniProtKB-KW"/>
</dbReference>
<dbReference type="PROSITE" id="PS50157">
    <property type="entry name" value="ZINC_FINGER_C2H2_2"/>
    <property type="match status" value="2"/>
</dbReference>
<dbReference type="PROSITE" id="PS00028">
    <property type="entry name" value="ZINC_FINGER_C2H2_1"/>
    <property type="match status" value="1"/>
</dbReference>
<dbReference type="EMBL" id="JACVVK020000265">
    <property type="protein sequence ID" value="KAK7481201.1"/>
    <property type="molecule type" value="Genomic_DNA"/>
</dbReference>
<proteinExistence type="predicted"/>
<dbReference type="SMART" id="SM00355">
    <property type="entry name" value="ZnF_C2H2"/>
    <property type="match status" value="2"/>
</dbReference>
<name>A0ABD0K2T8_9CAEN</name>
<dbReference type="InterPro" id="IPR013087">
    <property type="entry name" value="Znf_C2H2_type"/>
</dbReference>
<gene>
    <name evidence="3" type="ORF">BaRGS_00027461</name>
</gene>
<feature type="domain" description="C2H2-type" evidence="2">
    <location>
        <begin position="80"/>
        <end position="108"/>
    </location>
</feature>
<dbReference type="Pfam" id="PF00096">
    <property type="entry name" value="zf-C2H2"/>
    <property type="match status" value="2"/>
</dbReference>
<accession>A0ABD0K2T8</accession>
<keyword evidence="1" id="KW-0862">Zinc</keyword>
<protein>
    <recommendedName>
        <fullName evidence="2">C2H2-type domain-containing protein</fullName>
    </recommendedName>
</protein>
<dbReference type="Proteomes" id="UP001519460">
    <property type="component" value="Unassembled WGS sequence"/>
</dbReference>
<dbReference type="InterPro" id="IPR036236">
    <property type="entry name" value="Znf_C2H2_sf"/>
</dbReference>
<evidence type="ECO:0000313" key="4">
    <source>
        <dbReference type="Proteomes" id="UP001519460"/>
    </source>
</evidence>
<dbReference type="AlphaFoldDB" id="A0ABD0K2T8"/>
<evidence type="ECO:0000313" key="3">
    <source>
        <dbReference type="EMBL" id="KAK7481201.1"/>
    </source>
</evidence>
<feature type="domain" description="C2H2-type" evidence="2">
    <location>
        <begin position="52"/>
        <end position="79"/>
    </location>
</feature>
<comment type="caution">
    <text evidence="3">The sequence shown here is derived from an EMBL/GenBank/DDBJ whole genome shotgun (WGS) entry which is preliminary data.</text>
</comment>
<dbReference type="SUPFAM" id="SSF57667">
    <property type="entry name" value="beta-beta-alpha zinc fingers"/>
    <property type="match status" value="1"/>
</dbReference>
<evidence type="ECO:0000259" key="2">
    <source>
        <dbReference type="PROSITE" id="PS50157"/>
    </source>
</evidence>
<keyword evidence="4" id="KW-1185">Reference proteome</keyword>
<evidence type="ECO:0000256" key="1">
    <source>
        <dbReference type="PROSITE-ProRule" id="PRU00042"/>
    </source>
</evidence>